<proteinExistence type="predicted"/>
<evidence type="ECO:0000313" key="4">
    <source>
        <dbReference type="Proteomes" id="UP000663889"/>
    </source>
</evidence>
<comment type="caution">
    <text evidence="2">The sequence shown here is derived from an EMBL/GenBank/DDBJ whole genome shotgun (WGS) entry which is preliminary data.</text>
</comment>
<dbReference type="EMBL" id="CAJOBE010006962">
    <property type="protein sequence ID" value="CAF4022516.1"/>
    <property type="molecule type" value="Genomic_DNA"/>
</dbReference>
<keyword evidence="1" id="KW-0472">Membrane</keyword>
<gene>
    <name evidence="3" type="ORF">FNK824_LOCUS27157</name>
    <name evidence="2" type="ORF">SEV965_LOCUS5282</name>
</gene>
<evidence type="ECO:0000256" key="1">
    <source>
        <dbReference type="SAM" id="Phobius"/>
    </source>
</evidence>
<protein>
    <submittedName>
        <fullName evidence="2">Uncharacterized protein</fullName>
    </submittedName>
</protein>
<dbReference type="Proteomes" id="UP000663874">
    <property type="component" value="Unassembled WGS sequence"/>
</dbReference>
<dbReference type="AlphaFoldDB" id="A0A813Z6L4"/>
<keyword evidence="1" id="KW-0812">Transmembrane</keyword>
<accession>A0A813Z6L4</accession>
<sequence length="283" mass="32240">MNNHRLYIIITYFIFTLIHFISTLECDKQSKEDNVPFNMKVHQSPIIVIGTSLDKNIDINIRNLFNVTFLVSCILKGRPTQRIIRIVQAGSLLGRRSCQRLNVNQQYIVFLEPFFDRTYRPVDFEEVPYSNRIHLLLEKTCGLSRTYPFTEINDTEAALTNKCPSAVSLDCPSETSKTTIALSTTTTTTTTTATNSILTTTTTTTSTSITLLGKDPIDLAVLSLLLSEHQQQNLSFDFFQGQNHKSLFSDDEARKNRANRLSSMLIINLIHLIFFLNILYIIF</sequence>
<reference evidence="2" key="1">
    <citation type="submission" date="2021-02" db="EMBL/GenBank/DDBJ databases">
        <authorList>
            <person name="Nowell W R."/>
        </authorList>
    </citation>
    <scope>NUCLEOTIDE SEQUENCE</scope>
</reference>
<organism evidence="2 4">
    <name type="scientific">Rotaria sordida</name>
    <dbReference type="NCBI Taxonomy" id="392033"/>
    <lineage>
        <taxon>Eukaryota</taxon>
        <taxon>Metazoa</taxon>
        <taxon>Spiralia</taxon>
        <taxon>Gnathifera</taxon>
        <taxon>Rotifera</taxon>
        <taxon>Eurotatoria</taxon>
        <taxon>Bdelloidea</taxon>
        <taxon>Philodinida</taxon>
        <taxon>Philodinidae</taxon>
        <taxon>Rotaria</taxon>
    </lineage>
</organism>
<feature type="transmembrane region" description="Helical" evidence="1">
    <location>
        <begin position="6"/>
        <end position="24"/>
    </location>
</feature>
<keyword evidence="1" id="KW-1133">Transmembrane helix</keyword>
<evidence type="ECO:0000313" key="3">
    <source>
        <dbReference type="EMBL" id="CAF4022516.1"/>
    </source>
</evidence>
<dbReference type="Proteomes" id="UP000663889">
    <property type="component" value="Unassembled WGS sequence"/>
</dbReference>
<feature type="transmembrane region" description="Helical" evidence="1">
    <location>
        <begin position="264"/>
        <end position="282"/>
    </location>
</feature>
<evidence type="ECO:0000313" key="2">
    <source>
        <dbReference type="EMBL" id="CAF0893991.1"/>
    </source>
</evidence>
<name>A0A813Z6L4_9BILA</name>
<dbReference type="EMBL" id="CAJNOU010000160">
    <property type="protein sequence ID" value="CAF0893991.1"/>
    <property type="molecule type" value="Genomic_DNA"/>
</dbReference>